<dbReference type="Proteomes" id="UP000664844">
    <property type="component" value="Unassembled WGS sequence"/>
</dbReference>
<gene>
    <name evidence="1" type="ORF">J0895_16560</name>
</gene>
<protein>
    <submittedName>
        <fullName evidence="1">Uncharacterized protein</fullName>
    </submittedName>
</protein>
<proteinExistence type="predicted"/>
<evidence type="ECO:0000313" key="1">
    <source>
        <dbReference type="EMBL" id="MBO0350675.1"/>
    </source>
</evidence>
<accession>A0ABS3FU89</accession>
<comment type="caution">
    <text evidence="1">The sequence shown here is derived from an EMBL/GenBank/DDBJ whole genome shotgun (WGS) entry which is preliminary data.</text>
</comment>
<name>A0ABS3FU89_9CYAN</name>
<dbReference type="RefSeq" id="WP_207089150.1">
    <property type="nucleotide sequence ID" value="NZ_JAFLQW010000440.1"/>
</dbReference>
<keyword evidence="2" id="KW-1185">Reference proteome</keyword>
<dbReference type="EMBL" id="JAFLQW010000440">
    <property type="protein sequence ID" value="MBO0350675.1"/>
    <property type="molecule type" value="Genomic_DNA"/>
</dbReference>
<organism evidence="1 2">
    <name type="scientific">Phormidium pseudopriestleyi FRX01</name>
    <dbReference type="NCBI Taxonomy" id="1759528"/>
    <lineage>
        <taxon>Bacteria</taxon>
        <taxon>Bacillati</taxon>
        <taxon>Cyanobacteriota</taxon>
        <taxon>Cyanophyceae</taxon>
        <taxon>Oscillatoriophycideae</taxon>
        <taxon>Oscillatoriales</taxon>
        <taxon>Oscillatoriaceae</taxon>
        <taxon>Phormidium</taxon>
    </lineage>
</organism>
<reference evidence="1 2" key="1">
    <citation type="submission" date="2021-03" db="EMBL/GenBank/DDBJ databases">
        <title>Metabolic Capacity of the Antarctic Cyanobacterium Phormidium pseudopriestleyi that Sustains Oxygenic Photosynthesis in the Presence of Hydrogen Sulfide.</title>
        <authorList>
            <person name="Lumian J.E."/>
            <person name="Jungblut A.D."/>
            <person name="Dillon M.L."/>
            <person name="Hawes I."/>
            <person name="Doran P.T."/>
            <person name="Mackey T.J."/>
            <person name="Dick G.J."/>
            <person name="Grettenberger C.L."/>
            <person name="Sumner D.Y."/>
        </authorList>
    </citation>
    <scope>NUCLEOTIDE SEQUENCE [LARGE SCALE GENOMIC DNA]</scope>
    <source>
        <strain evidence="1 2">FRX01</strain>
    </source>
</reference>
<sequence length="53" mass="5865">MGQLTVAQVGKIGRSPCYPQIWLSDFPRVEVTPSNIPELIAQALTHKKYGVLL</sequence>
<evidence type="ECO:0000313" key="2">
    <source>
        <dbReference type="Proteomes" id="UP000664844"/>
    </source>
</evidence>